<dbReference type="Pfam" id="PF02434">
    <property type="entry name" value="Fringe"/>
    <property type="match status" value="1"/>
</dbReference>
<keyword evidence="11" id="KW-0472">Membrane</keyword>
<keyword evidence="10" id="KW-1133">Transmembrane helix</keyword>
<evidence type="ECO:0000313" key="14">
    <source>
        <dbReference type="Proteomes" id="UP000663891"/>
    </source>
</evidence>
<accession>A0A813P2C7</accession>
<evidence type="ECO:0000256" key="11">
    <source>
        <dbReference type="ARBA" id="ARBA00023136"/>
    </source>
</evidence>
<dbReference type="GO" id="GO:0000166">
    <property type="term" value="F:nucleotide binding"/>
    <property type="evidence" value="ECO:0007669"/>
    <property type="project" value="UniProtKB-KW"/>
</dbReference>
<dbReference type="InterPro" id="IPR003378">
    <property type="entry name" value="Fringe-like_glycosylTrfase"/>
</dbReference>
<sequence>MIQRGKCRSLLSPRFFLSLILSISASLLFITVIANQHQNPFLFIGGTNNIADRTVLFVRTAQNCQSRLKYLLESWIPKDLSKQSNIYLITDKILNSTNATIFNSFRNVVVEQTILLIEPWIPKDLSKQSNIYLITDKILNSTNATIFNSFRNVIETNCPATHGGFDLCCKTAHEFDTYYNLAKTNSNLEWMCRFDDDQYVNVDNLYKYLSQMNSSKPYYLGRVSYGHRLSVPEHNRTYIFATYGGGVCYSHTLLKQLRPHVHVDVLPKNCAKLKRPDDVYMGVLIELILNVTLTEENDLLHSHLDVLDGSFRNYTLNDLTRMITFGFSWDRYTLDWLPIIHQLIELTKQDQYEAANRLWLFLRNYEKEHPQNLTDKYDLTCTSYKRLRNKTLLLNNETTTQNSNKST</sequence>
<keyword evidence="5" id="KW-0328">Glycosyltransferase</keyword>
<evidence type="ECO:0000256" key="4">
    <source>
        <dbReference type="ARBA" id="ARBA00012557"/>
    </source>
</evidence>
<comment type="similarity">
    <text evidence="3">Belongs to the glycosyltransferase 31 family. Beta3-Gal-T subfamily.</text>
</comment>
<keyword evidence="7" id="KW-0812">Transmembrane</keyword>
<evidence type="ECO:0000259" key="12">
    <source>
        <dbReference type="Pfam" id="PF02434"/>
    </source>
</evidence>
<dbReference type="GO" id="GO:0016020">
    <property type="term" value="C:membrane"/>
    <property type="evidence" value="ECO:0007669"/>
    <property type="project" value="UniProtKB-SubCell"/>
</dbReference>
<evidence type="ECO:0000313" key="13">
    <source>
        <dbReference type="EMBL" id="CAF0748793.1"/>
    </source>
</evidence>
<keyword evidence="6" id="KW-0808">Transferase</keyword>
<dbReference type="EC" id="2.4.1.122" evidence="4"/>
<gene>
    <name evidence="13" type="ORF">VCS650_LOCUS1110</name>
</gene>
<dbReference type="AlphaFoldDB" id="A0A813P2C7"/>
<protein>
    <recommendedName>
        <fullName evidence="4">N-acetylgalactosaminide beta-1,3-galactosyltransferase</fullName>
        <ecNumber evidence="4">2.4.1.122</ecNumber>
    </recommendedName>
</protein>
<organism evidence="13 14">
    <name type="scientific">Adineta steineri</name>
    <dbReference type="NCBI Taxonomy" id="433720"/>
    <lineage>
        <taxon>Eukaryota</taxon>
        <taxon>Metazoa</taxon>
        <taxon>Spiralia</taxon>
        <taxon>Gnathifera</taxon>
        <taxon>Rotifera</taxon>
        <taxon>Eurotatoria</taxon>
        <taxon>Bdelloidea</taxon>
        <taxon>Adinetida</taxon>
        <taxon>Adinetidae</taxon>
        <taxon>Adineta</taxon>
    </lineage>
</organism>
<comment type="caution">
    <text evidence="13">The sequence shown here is derived from an EMBL/GenBank/DDBJ whole genome shotgun (WGS) entry which is preliminary data.</text>
</comment>
<evidence type="ECO:0000256" key="2">
    <source>
        <dbReference type="ARBA" id="ARBA00004922"/>
    </source>
</evidence>
<reference evidence="13" key="1">
    <citation type="submission" date="2021-02" db="EMBL/GenBank/DDBJ databases">
        <authorList>
            <person name="Nowell W R."/>
        </authorList>
    </citation>
    <scope>NUCLEOTIDE SEQUENCE</scope>
</reference>
<evidence type="ECO:0000256" key="3">
    <source>
        <dbReference type="ARBA" id="ARBA00006462"/>
    </source>
</evidence>
<keyword evidence="8" id="KW-0547">Nucleotide-binding</keyword>
<dbReference type="Gene3D" id="3.90.550.50">
    <property type="match status" value="1"/>
</dbReference>
<dbReference type="PANTHER" id="PTHR23033">
    <property type="entry name" value="BETA1,3-GALACTOSYLTRANSFERASE"/>
    <property type="match status" value="1"/>
</dbReference>
<dbReference type="OrthoDB" id="8959630at2759"/>
<evidence type="ECO:0000256" key="9">
    <source>
        <dbReference type="ARBA" id="ARBA00022968"/>
    </source>
</evidence>
<comment type="pathway">
    <text evidence="2">Protein modification; protein glycosylation.</text>
</comment>
<dbReference type="Proteomes" id="UP000663891">
    <property type="component" value="Unassembled WGS sequence"/>
</dbReference>
<feature type="domain" description="Fringe-like glycosyltransferase" evidence="12">
    <location>
        <begin position="145"/>
        <end position="330"/>
    </location>
</feature>
<keyword evidence="9" id="KW-0735">Signal-anchor</keyword>
<dbReference type="GO" id="GO:0016263">
    <property type="term" value="F:glycoprotein-N-acetylgalactosamine 3-beta-galactosyltransferase activity"/>
    <property type="evidence" value="ECO:0007669"/>
    <property type="project" value="UniProtKB-EC"/>
</dbReference>
<evidence type="ECO:0000256" key="8">
    <source>
        <dbReference type="ARBA" id="ARBA00022741"/>
    </source>
</evidence>
<evidence type="ECO:0000256" key="6">
    <source>
        <dbReference type="ARBA" id="ARBA00022679"/>
    </source>
</evidence>
<evidence type="ECO:0000256" key="10">
    <source>
        <dbReference type="ARBA" id="ARBA00022989"/>
    </source>
</evidence>
<name>A0A813P2C7_9BILA</name>
<evidence type="ECO:0000256" key="5">
    <source>
        <dbReference type="ARBA" id="ARBA00022676"/>
    </source>
</evidence>
<comment type="subcellular location">
    <subcellularLocation>
        <location evidence="1">Membrane</location>
        <topology evidence="1">Single-pass type II membrane protein</topology>
    </subcellularLocation>
</comment>
<proteinExistence type="inferred from homology"/>
<dbReference type="EMBL" id="CAJNON010000005">
    <property type="protein sequence ID" value="CAF0748793.1"/>
    <property type="molecule type" value="Genomic_DNA"/>
</dbReference>
<evidence type="ECO:0000256" key="7">
    <source>
        <dbReference type="ARBA" id="ARBA00022692"/>
    </source>
</evidence>
<dbReference type="InterPro" id="IPR026050">
    <property type="entry name" value="C1GALT1/C1GALT1_chp1"/>
</dbReference>
<evidence type="ECO:0000256" key="1">
    <source>
        <dbReference type="ARBA" id="ARBA00004606"/>
    </source>
</evidence>